<accession>A0A370DDG4</accession>
<dbReference type="EMBL" id="QFXC01000011">
    <property type="protein sequence ID" value="RDH82939.1"/>
    <property type="molecule type" value="Genomic_DNA"/>
</dbReference>
<name>A0A370DDG4_9GAMM</name>
<protein>
    <submittedName>
        <fullName evidence="1">Uncharacterized protein</fullName>
    </submittedName>
</protein>
<dbReference type="Proteomes" id="UP000254266">
    <property type="component" value="Unassembled WGS sequence"/>
</dbReference>
<proteinExistence type="predicted"/>
<comment type="caution">
    <text evidence="1">The sequence shown here is derived from an EMBL/GenBank/DDBJ whole genome shotgun (WGS) entry which is preliminary data.</text>
</comment>
<sequence>MRIIIIAAALIAFFGYAYSQFDLSVLFHEKDNKANSPHLYINNTNNIYIKPNTCQLKTHRKIFFENIQICIEKEQYREIKNPNNNTLMFSRGDDGKQITLIPATDFQ</sequence>
<organism evidence="1 2">
    <name type="scientific">endosymbiont of Galathealinum brachiosum</name>
    <dbReference type="NCBI Taxonomy" id="2200906"/>
    <lineage>
        <taxon>Bacteria</taxon>
        <taxon>Pseudomonadati</taxon>
        <taxon>Pseudomonadota</taxon>
        <taxon>Gammaproteobacteria</taxon>
        <taxon>sulfur-oxidizing symbionts</taxon>
    </lineage>
</organism>
<gene>
    <name evidence="1" type="ORF">DIZ80_11785</name>
</gene>
<reference evidence="1 2" key="1">
    <citation type="journal article" date="2018" name="ISME J.">
        <title>Endosymbiont genomes yield clues of tubeworm success.</title>
        <authorList>
            <person name="Li Y."/>
            <person name="Liles M.R."/>
            <person name="Halanych K.M."/>
        </authorList>
    </citation>
    <scope>NUCLEOTIDE SEQUENCE [LARGE SCALE GENOMIC DNA]</scope>
    <source>
        <strain evidence="1">A1464</strain>
    </source>
</reference>
<dbReference type="AlphaFoldDB" id="A0A370DDG4"/>
<evidence type="ECO:0000313" key="1">
    <source>
        <dbReference type="EMBL" id="RDH82939.1"/>
    </source>
</evidence>
<keyword evidence="2" id="KW-1185">Reference proteome</keyword>
<evidence type="ECO:0000313" key="2">
    <source>
        <dbReference type="Proteomes" id="UP000254266"/>
    </source>
</evidence>